<sequence>MGHKKRSFEHSCLAQRYLATCSSQKNKHADMYCEPSAKEVVQSNYLISEDAYDLVGRLLMLIPFQKNRYNICERGTACVVRAAGRPCSQGSHWLRTGRLGSKQVWNNEPRCRQQPWRELLSDIVADVSTDSSRQDQSIARIKNHLYGVVMVKLDSYSKTKLRKRNKISAYTRQKAKSKYGNLIRLVRASQSNPCRERKINIKTSERVNVDVGPIHAKQTVMSPTQANPFLFGGGGVEYVWASSYEEARSAKQERLQNKVKQSANISRSKNIDQRLKIKLGNLFSGWTAGFFGALLFLVPLHFAAASPSPHFTFTNAKDSAGKRRPKHPHSTGNWTGDRDVVHFEPPKLAVRNLDPSSAAIVDNKINESEIQNHEISLVQHFYIGTKYQTGSMFETRIILSRIGEDVDATGHKEAVLVVNTLRRSSSHNKVRITHPYSPALIQSAFHQSGIFECGPSAPVHSSPLLAVYHALSSVDTCRRPSSSLMFLAALDCTRLPHFSQMATTETGSSPSARAFRRAKRLPENS</sequence>
<keyword evidence="4" id="KW-1185">Reference proteome</keyword>
<protein>
    <submittedName>
        <fullName evidence="3">Uncharacterized protein</fullName>
    </submittedName>
</protein>
<feature type="compositionally biased region" description="Polar residues" evidence="1">
    <location>
        <begin position="501"/>
        <end position="511"/>
    </location>
</feature>
<evidence type="ECO:0000313" key="3">
    <source>
        <dbReference type="EMBL" id="KAJ8896296.1"/>
    </source>
</evidence>
<evidence type="ECO:0000313" key="4">
    <source>
        <dbReference type="Proteomes" id="UP001159363"/>
    </source>
</evidence>
<keyword evidence="2" id="KW-1133">Transmembrane helix</keyword>
<keyword evidence="2" id="KW-0812">Transmembrane</keyword>
<gene>
    <name evidence="3" type="ORF">PR048_001640</name>
</gene>
<organism evidence="3 4">
    <name type="scientific">Dryococelus australis</name>
    <dbReference type="NCBI Taxonomy" id="614101"/>
    <lineage>
        <taxon>Eukaryota</taxon>
        <taxon>Metazoa</taxon>
        <taxon>Ecdysozoa</taxon>
        <taxon>Arthropoda</taxon>
        <taxon>Hexapoda</taxon>
        <taxon>Insecta</taxon>
        <taxon>Pterygota</taxon>
        <taxon>Neoptera</taxon>
        <taxon>Polyneoptera</taxon>
        <taxon>Phasmatodea</taxon>
        <taxon>Verophasmatodea</taxon>
        <taxon>Anareolatae</taxon>
        <taxon>Phasmatidae</taxon>
        <taxon>Eurycanthinae</taxon>
        <taxon>Dryococelus</taxon>
    </lineage>
</organism>
<name>A0ABQ9II21_9NEOP</name>
<evidence type="ECO:0000256" key="1">
    <source>
        <dbReference type="SAM" id="MobiDB-lite"/>
    </source>
</evidence>
<dbReference type="EMBL" id="JARBHB010000001">
    <property type="protein sequence ID" value="KAJ8896296.1"/>
    <property type="molecule type" value="Genomic_DNA"/>
</dbReference>
<accession>A0ABQ9II21</accession>
<keyword evidence="2" id="KW-0472">Membrane</keyword>
<reference evidence="3 4" key="1">
    <citation type="submission" date="2023-02" db="EMBL/GenBank/DDBJ databases">
        <title>LHISI_Scaffold_Assembly.</title>
        <authorList>
            <person name="Stuart O.P."/>
            <person name="Cleave R."/>
            <person name="Magrath M.J.L."/>
            <person name="Mikheyev A.S."/>
        </authorList>
    </citation>
    <scope>NUCLEOTIDE SEQUENCE [LARGE SCALE GENOMIC DNA]</scope>
    <source>
        <strain evidence="3">Daus_M_001</strain>
        <tissue evidence="3">Leg muscle</tissue>
    </source>
</reference>
<comment type="caution">
    <text evidence="3">The sequence shown here is derived from an EMBL/GenBank/DDBJ whole genome shotgun (WGS) entry which is preliminary data.</text>
</comment>
<feature type="region of interest" description="Disordered" evidence="1">
    <location>
        <begin position="315"/>
        <end position="338"/>
    </location>
</feature>
<feature type="transmembrane region" description="Helical" evidence="2">
    <location>
        <begin position="279"/>
        <end position="302"/>
    </location>
</feature>
<feature type="region of interest" description="Disordered" evidence="1">
    <location>
        <begin position="501"/>
        <end position="525"/>
    </location>
</feature>
<proteinExistence type="predicted"/>
<dbReference type="Proteomes" id="UP001159363">
    <property type="component" value="Chromosome 1"/>
</dbReference>
<evidence type="ECO:0000256" key="2">
    <source>
        <dbReference type="SAM" id="Phobius"/>
    </source>
</evidence>